<accession>A0ABX4W877</accession>
<dbReference type="Proteomes" id="UP000236547">
    <property type="component" value="Unassembled WGS sequence"/>
</dbReference>
<reference evidence="1 2" key="1">
    <citation type="submission" date="2018-01" db="EMBL/GenBank/DDBJ databases">
        <title>Draft genome sequences of six Vibrio diazotrophicus strains isolated from deep-sea sediments of the Baltic Sea.</title>
        <authorList>
            <person name="Castillo D."/>
            <person name="Vandieken V."/>
            <person name="Chiang O."/>
            <person name="Middelboe M."/>
        </authorList>
    </citation>
    <scope>NUCLEOTIDE SEQUENCE [LARGE SCALE GENOMIC DNA]</scope>
    <source>
        <strain evidence="1 2">65.10M</strain>
    </source>
</reference>
<protein>
    <submittedName>
        <fullName evidence="1">Uncharacterized protein</fullName>
    </submittedName>
</protein>
<dbReference type="EMBL" id="POSM01000039">
    <property type="protein sequence ID" value="PNH97899.1"/>
    <property type="molecule type" value="Genomic_DNA"/>
</dbReference>
<sequence>MPNRRFKRFLKSSEEHLRFYVLYLSHLNDDKVNNDFRNISLYDVKELQHNFIELVALHIDCHVDQLESGELLRHEEDDLNDLLNELIETDKSYLITQEHTDWLQSDREVYFLISMLKIMRVSRICLPQLRNESQSMGELFWPQLNDKYNQEKAQKRKREAEEEVLNRLRKKYGGLHSHEASESNGLYSELELIPLSKSFFDEDFFNKKVEEILQKDKQDKEKKFLERLESKPLTRTLEALNSICNLCPTSEGKTAIMVINHLHLNCFTKQISLATAQNLLYTIRNLFIKANTKVPLLTWDMLRTNNKNLINLTYNRLEAQYAISRLFLPSQDTVIQKKCIVSTLDLLSVTTNNFDHRVKLLKDKFSADKRDSKDYSLELNDKQWEMLVDLAGGDTKSKVNRTLNKILKDAYKNRFHEK</sequence>
<evidence type="ECO:0000313" key="1">
    <source>
        <dbReference type="EMBL" id="PNH97899.1"/>
    </source>
</evidence>
<gene>
    <name evidence="1" type="ORF">C1O25_19640</name>
</gene>
<comment type="caution">
    <text evidence="1">The sequence shown here is derived from an EMBL/GenBank/DDBJ whole genome shotgun (WGS) entry which is preliminary data.</text>
</comment>
<proteinExistence type="predicted"/>
<evidence type="ECO:0000313" key="2">
    <source>
        <dbReference type="Proteomes" id="UP000236547"/>
    </source>
</evidence>
<organism evidence="1 2">
    <name type="scientific">Vibrio diazotrophicus</name>
    <dbReference type="NCBI Taxonomy" id="685"/>
    <lineage>
        <taxon>Bacteria</taxon>
        <taxon>Pseudomonadati</taxon>
        <taxon>Pseudomonadota</taxon>
        <taxon>Gammaproteobacteria</taxon>
        <taxon>Vibrionales</taxon>
        <taxon>Vibrionaceae</taxon>
        <taxon>Vibrio</taxon>
    </lineage>
</organism>
<keyword evidence="2" id="KW-1185">Reference proteome</keyword>
<dbReference type="RefSeq" id="WP_102969545.1">
    <property type="nucleotide sequence ID" value="NZ_POSM01000039.1"/>
</dbReference>
<name>A0ABX4W877_VIBDI</name>